<evidence type="ECO:0008006" key="2">
    <source>
        <dbReference type="Google" id="ProtNLM"/>
    </source>
</evidence>
<dbReference type="Pfam" id="PF14052">
    <property type="entry name" value="Caps_assemb_Wzi"/>
    <property type="match status" value="1"/>
</dbReference>
<dbReference type="InterPro" id="IPR026950">
    <property type="entry name" value="Caps_assemb_Wzi"/>
</dbReference>
<proteinExistence type="predicted"/>
<sequence>RQGLPFLDSSKDGTTHWVEIAKTKISYNQTNFTFEFGKFDRQWGSSTHSILISNKSPSYPQFGFDWDITSNLRFIYFHGFLKSQIPDSVRADTYHGIGKRSFDLPRSIAGHRLEWSPTSNLTLGATESVVYGSRQIDFHYLMPFTSLWHMENHLGDIDNAQVGLDVSCAIKENSKLYFSLYIDEWTPEWTFKNTNHNWFAYQTGFNWKNIIRKFDKLTLEYTWTDHRIYRHRFPVNNYYSHGYPLGFWAGPHSEDVYVEYHASILNSEITLRYSD</sequence>
<feature type="non-terminal residue" evidence="1">
    <location>
        <position position="1"/>
    </location>
</feature>
<evidence type="ECO:0000313" key="1">
    <source>
        <dbReference type="EMBL" id="SVD62080.1"/>
    </source>
</evidence>
<reference evidence="1" key="1">
    <citation type="submission" date="2018-05" db="EMBL/GenBank/DDBJ databases">
        <authorList>
            <person name="Lanie J.A."/>
            <person name="Ng W.-L."/>
            <person name="Kazmierczak K.M."/>
            <person name="Andrzejewski T.M."/>
            <person name="Davidsen T.M."/>
            <person name="Wayne K.J."/>
            <person name="Tettelin H."/>
            <person name="Glass J.I."/>
            <person name="Rusch D."/>
            <person name="Podicherti R."/>
            <person name="Tsui H.-C.T."/>
            <person name="Winkler M.E."/>
        </authorList>
    </citation>
    <scope>NUCLEOTIDE SEQUENCE</scope>
</reference>
<accession>A0A382WU08</accession>
<protein>
    <recommendedName>
        <fullName evidence="2">TonB-dependent receptor-like beta-barrel domain-containing protein</fullName>
    </recommendedName>
</protein>
<organism evidence="1">
    <name type="scientific">marine metagenome</name>
    <dbReference type="NCBI Taxonomy" id="408172"/>
    <lineage>
        <taxon>unclassified sequences</taxon>
        <taxon>metagenomes</taxon>
        <taxon>ecological metagenomes</taxon>
    </lineage>
</organism>
<name>A0A382WU08_9ZZZZ</name>
<dbReference type="Gene3D" id="2.40.160.130">
    <property type="entry name" value="Capsule assembly protein Wzi"/>
    <property type="match status" value="1"/>
</dbReference>
<dbReference type="AlphaFoldDB" id="A0A382WU08"/>
<feature type="non-terminal residue" evidence="1">
    <location>
        <position position="275"/>
    </location>
</feature>
<gene>
    <name evidence="1" type="ORF">METZ01_LOCUS414934</name>
</gene>
<dbReference type="EMBL" id="UINC01162362">
    <property type="protein sequence ID" value="SVD62080.1"/>
    <property type="molecule type" value="Genomic_DNA"/>
</dbReference>
<dbReference type="InterPro" id="IPR038636">
    <property type="entry name" value="Wzi_sf"/>
</dbReference>